<dbReference type="InterPro" id="IPR036388">
    <property type="entry name" value="WH-like_DNA-bd_sf"/>
</dbReference>
<keyword evidence="3" id="KW-0238">DNA-binding</keyword>
<evidence type="ECO:0000256" key="4">
    <source>
        <dbReference type="ARBA" id="ARBA00023163"/>
    </source>
</evidence>
<gene>
    <name evidence="6" type="ORF">LZC94_48150</name>
</gene>
<dbReference type="PANTHER" id="PTHR43133">
    <property type="entry name" value="RNA POLYMERASE ECF-TYPE SIGMA FACTO"/>
    <property type="match status" value="1"/>
</dbReference>
<keyword evidence="1" id="KW-0805">Transcription regulation</keyword>
<reference evidence="6 7" key="1">
    <citation type="submission" date="2021-12" db="EMBL/GenBank/DDBJ databases">
        <title>Discovery of the Pendulisporaceae a myxobacterial family with distinct sporulation behavior and unique specialized metabolism.</title>
        <authorList>
            <person name="Garcia R."/>
            <person name="Popoff A."/>
            <person name="Bader C.D."/>
            <person name="Loehr J."/>
            <person name="Walesch S."/>
            <person name="Walt C."/>
            <person name="Boldt J."/>
            <person name="Bunk B."/>
            <person name="Haeckl F.J.F.P.J."/>
            <person name="Gunesch A.P."/>
            <person name="Birkelbach J."/>
            <person name="Nuebel U."/>
            <person name="Pietschmann T."/>
            <person name="Bach T."/>
            <person name="Mueller R."/>
        </authorList>
    </citation>
    <scope>NUCLEOTIDE SEQUENCE [LARGE SCALE GENOMIC DNA]</scope>
    <source>
        <strain evidence="6 7">MSr11954</strain>
    </source>
</reference>
<evidence type="ECO:0000256" key="3">
    <source>
        <dbReference type="ARBA" id="ARBA00023125"/>
    </source>
</evidence>
<feature type="domain" description="RNA polymerase sigma factor 70 region 4 type 2" evidence="5">
    <location>
        <begin position="89"/>
        <end position="140"/>
    </location>
</feature>
<accession>A0ABZ2MCX2</accession>
<name>A0ABZ2MCX2_9BACT</name>
<dbReference type="EMBL" id="CP089984">
    <property type="protein sequence ID" value="WXB20334.1"/>
    <property type="molecule type" value="Genomic_DNA"/>
</dbReference>
<organism evidence="6 7">
    <name type="scientific">Pendulispora albinea</name>
    <dbReference type="NCBI Taxonomy" id="2741071"/>
    <lineage>
        <taxon>Bacteria</taxon>
        <taxon>Pseudomonadati</taxon>
        <taxon>Myxococcota</taxon>
        <taxon>Myxococcia</taxon>
        <taxon>Myxococcales</taxon>
        <taxon>Sorangiineae</taxon>
        <taxon>Pendulisporaceae</taxon>
        <taxon>Pendulispora</taxon>
    </lineage>
</organism>
<evidence type="ECO:0000256" key="2">
    <source>
        <dbReference type="ARBA" id="ARBA00023082"/>
    </source>
</evidence>
<protein>
    <submittedName>
        <fullName evidence="6">Sigma-70 family RNA polymerase sigma factor</fullName>
    </submittedName>
</protein>
<dbReference type="Pfam" id="PF08281">
    <property type="entry name" value="Sigma70_r4_2"/>
    <property type="match status" value="1"/>
</dbReference>
<dbReference type="Gene3D" id="1.10.10.10">
    <property type="entry name" value="Winged helix-like DNA-binding domain superfamily/Winged helix DNA-binding domain"/>
    <property type="match status" value="1"/>
</dbReference>
<keyword evidence="7" id="KW-1185">Reference proteome</keyword>
<evidence type="ECO:0000313" key="6">
    <source>
        <dbReference type="EMBL" id="WXB20334.1"/>
    </source>
</evidence>
<dbReference type="InterPro" id="IPR013324">
    <property type="entry name" value="RNA_pol_sigma_r3/r4-like"/>
</dbReference>
<keyword evidence="4" id="KW-0804">Transcription</keyword>
<evidence type="ECO:0000313" key="7">
    <source>
        <dbReference type="Proteomes" id="UP001370348"/>
    </source>
</evidence>
<keyword evidence="2" id="KW-0731">Sigma factor</keyword>
<dbReference type="InterPro" id="IPR014284">
    <property type="entry name" value="RNA_pol_sigma-70_dom"/>
</dbReference>
<proteinExistence type="predicted"/>
<evidence type="ECO:0000256" key="1">
    <source>
        <dbReference type="ARBA" id="ARBA00023015"/>
    </source>
</evidence>
<dbReference type="InterPro" id="IPR013249">
    <property type="entry name" value="RNA_pol_sigma70_r4_t2"/>
</dbReference>
<sequence length="161" mass="18819">MLAKLRARVKSTHIIDDIRQETFSRVLQILRSRGGVRHPERLGALVNAVCTNVFREGCRSRRYEEFPAEGLAMSVGDVVDGLISEEQRRTVRRVLGELPESDRRLLRAIFFDEASREEICADLHVDREYLRVRLHRAKEKFRALFERSENQQPTRPLSSRF</sequence>
<dbReference type="InterPro" id="IPR039425">
    <property type="entry name" value="RNA_pol_sigma-70-like"/>
</dbReference>
<dbReference type="Proteomes" id="UP001370348">
    <property type="component" value="Chromosome"/>
</dbReference>
<dbReference type="SUPFAM" id="SSF88659">
    <property type="entry name" value="Sigma3 and sigma4 domains of RNA polymerase sigma factors"/>
    <property type="match status" value="1"/>
</dbReference>
<dbReference type="NCBIfam" id="TIGR02937">
    <property type="entry name" value="sigma70-ECF"/>
    <property type="match status" value="1"/>
</dbReference>
<dbReference type="PANTHER" id="PTHR43133:SF8">
    <property type="entry name" value="RNA POLYMERASE SIGMA FACTOR HI_1459-RELATED"/>
    <property type="match status" value="1"/>
</dbReference>
<evidence type="ECO:0000259" key="5">
    <source>
        <dbReference type="Pfam" id="PF08281"/>
    </source>
</evidence>